<name>A0AAV3XF09_9CYAN</name>
<protein>
    <submittedName>
        <fullName evidence="1">Uncharacterized protein</fullName>
    </submittedName>
</protein>
<proteinExistence type="predicted"/>
<dbReference type="EMBL" id="BLAY01000066">
    <property type="protein sequence ID" value="GET39450.1"/>
    <property type="molecule type" value="Genomic_DNA"/>
</dbReference>
<evidence type="ECO:0000313" key="2">
    <source>
        <dbReference type="Proteomes" id="UP001050975"/>
    </source>
</evidence>
<keyword evidence="2" id="KW-1185">Reference proteome</keyword>
<comment type="caution">
    <text evidence="1">The sequence shown here is derived from an EMBL/GenBank/DDBJ whole genome shotgun (WGS) entry which is preliminary data.</text>
</comment>
<reference evidence="1" key="1">
    <citation type="submission" date="2019-10" db="EMBL/GenBank/DDBJ databases">
        <title>Draft genome sequece of Microseira wollei NIES-4236.</title>
        <authorList>
            <person name="Yamaguchi H."/>
            <person name="Suzuki S."/>
            <person name="Kawachi M."/>
        </authorList>
    </citation>
    <scope>NUCLEOTIDE SEQUENCE</scope>
    <source>
        <strain evidence="1">NIES-4236</strain>
    </source>
</reference>
<gene>
    <name evidence="1" type="ORF">MiSe_42190</name>
</gene>
<accession>A0AAV3XF09</accession>
<organism evidence="1 2">
    <name type="scientific">Microseira wollei NIES-4236</name>
    <dbReference type="NCBI Taxonomy" id="2530354"/>
    <lineage>
        <taxon>Bacteria</taxon>
        <taxon>Bacillati</taxon>
        <taxon>Cyanobacteriota</taxon>
        <taxon>Cyanophyceae</taxon>
        <taxon>Oscillatoriophycideae</taxon>
        <taxon>Aerosakkonematales</taxon>
        <taxon>Aerosakkonemataceae</taxon>
        <taxon>Microseira</taxon>
    </lineage>
</organism>
<sequence>MIKLVVGNGKKPSRYQQSLLVPCPYNNCVAPH</sequence>
<dbReference type="AlphaFoldDB" id="A0AAV3XF09"/>
<evidence type="ECO:0000313" key="1">
    <source>
        <dbReference type="EMBL" id="GET39450.1"/>
    </source>
</evidence>
<dbReference type="Proteomes" id="UP001050975">
    <property type="component" value="Unassembled WGS sequence"/>
</dbReference>